<dbReference type="Pfam" id="PF15578">
    <property type="entry name" value="DUF4662"/>
    <property type="match status" value="1"/>
</dbReference>
<dbReference type="PANTHER" id="PTHR15578">
    <property type="entry name" value="CHROMOSOME 8 C22ORF31 HOMOLOG"/>
    <property type="match status" value="1"/>
</dbReference>
<evidence type="ECO:0000313" key="1">
    <source>
        <dbReference type="Ensembl" id="ENSOABP00000003899.1"/>
    </source>
</evidence>
<proteinExistence type="predicted"/>
<evidence type="ECO:0000313" key="2">
    <source>
        <dbReference type="Proteomes" id="UP000472276"/>
    </source>
</evidence>
<dbReference type="Ensembl" id="ENSOABT00000004051.2">
    <property type="protein sequence ID" value="ENSOABP00000003899.1"/>
    <property type="gene ID" value="ENSOABG00000002307.2"/>
</dbReference>
<protein>
    <submittedName>
        <fullName evidence="1">Uncharacterized protein</fullName>
    </submittedName>
</protein>
<organism evidence="1 2">
    <name type="scientific">Oreochromis aureus</name>
    <name type="common">Israeli tilapia</name>
    <name type="synonym">Chromis aureus</name>
    <dbReference type="NCBI Taxonomy" id="47969"/>
    <lineage>
        <taxon>Eukaryota</taxon>
        <taxon>Metazoa</taxon>
        <taxon>Chordata</taxon>
        <taxon>Craniata</taxon>
        <taxon>Vertebrata</taxon>
        <taxon>Euteleostomi</taxon>
        <taxon>Actinopterygii</taxon>
        <taxon>Neopterygii</taxon>
        <taxon>Teleostei</taxon>
        <taxon>Neoteleostei</taxon>
        <taxon>Acanthomorphata</taxon>
        <taxon>Ovalentaria</taxon>
        <taxon>Cichlomorphae</taxon>
        <taxon>Cichliformes</taxon>
        <taxon>Cichlidae</taxon>
        <taxon>African cichlids</taxon>
        <taxon>Pseudocrenilabrinae</taxon>
        <taxon>Oreochromini</taxon>
        <taxon>Oreochromis</taxon>
    </lineage>
</organism>
<dbReference type="PANTHER" id="PTHR15578:SF0">
    <property type="entry name" value="CHROMOSOME 22 OPEN READING FRAME 31"/>
    <property type="match status" value="1"/>
</dbReference>
<dbReference type="OMA" id="IRCPKKY"/>
<dbReference type="InterPro" id="IPR028970">
    <property type="entry name" value="DUF4662"/>
</dbReference>
<keyword evidence="2" id="KW-1185">Reference proteome</keyword>
<name>A0A668RWP7_OREAU</name>
<sequence>MMHAVTTSAVMVAAMGRNRICTHDLSLCTLRSKFNKVTLLLKRAEIYCYCQYEMRPYGLRQSIRCPKKYGETIKERKYLLAPAYDLHLVWEQKETDHKEPLDDRYIRNAAALPDLLDLPRTNRVVTTEEENSSDELKIHGFTVRDYQQIYHSVVDPLLFKPCGKLAAYSLELGHTIKENLFRELAYPMLQMAEHPKGKVEVIERFCLLRPTPCIDIDHK</sequence>
<dbReference type="Proteomes" id="UP000472276">
    <property type="component" value="Unassembled WGS sequence"/>
</dbReference>
<reference evidence="1" key="1">
    <citation type="submission" date="2025-08" db="UniProtKB">
        <authorList>
            <consortium name="Ensembl"/>
        </authorList>
    </citation>
    <scope>IDENTIFICATION</scope>
</reference>
<accession>A0A668RWP7</accession>
<dbReference type="AlphaFoldDB" id="A0A668RWP7"/>
<reference evidence="1" key="2">
    <citation type="submission" date="2025-09" db="UniProtKB">
        <authorList>
            <consortium name="Ensembl"/>
        </authorList>
    </citation>
    <scope>IDENTIFICATION</scope>
</reference>